<feature type="domain" description="Enoyl reductase (ER)" evidence="8">
    <location>
        <begin position="18"/>
        <end position="312"/>
    </location>
</feature>
<evidence type="ECO:0000256" key="6">
    <source>
        <dbReference type="ARBA" id="ARBA00023027"/>
    </source>
</evidence>
<dbReference type="EMBL" id="MU853646">
    <property type="protein sequence ID" value="KAK4139877.1"/>
    <property type="molecule type" value="Genomic_DNA"/>
</dbReference>
<dbReference type="SMART" id="SM00829">
    <property type="entry name" value="PKS_ER"/>
    <property type="match status" value="1"/>
</dbReference>
<evidence type="ECO:0000256" key="5">
    <source>
        <dbReference type="ARBA" id="ARBA00023002"/>
    </source>
</evidence>
<dbReference type="GO" id="GO:0005737">
    <property type="term" value="C:cytoplasm"/>
    <property type="evidence" value="ECO:0007669"/>
    <property type="project" value="TreeGrafter"/>
</dbReference>
<evidence type="ECO:0000256" key="4">
    <source>
        <dbReference type="ARBA" id="ARBA00022833"/>
    </source>
</evidence>
<dbReference type="RefSeq" id="XP_062633248.1">
    <property type="nucleotide sequence ID" value="XM_062778496.1"/>
</dbReference>
<gene>
    <name evidence="9" type="ORF">C8A04DRAFT_15448</name>
</gene>
<keyword evidence="3 7" id="KW-0479">Metal-binding</keyword>
<evidence type="ECO:0000256" key="2">
    <source>
        <dbReference type="ARBA" id="ARBA00008072"/>
    </source>
</evidence>
<sequence length="341" mass="36086">MSASLPKTFKKAAFTEKGGRLSIQEAQLEGPAKGEVLVKVEACGVCHSDSFVKYNAYGVGYPLTPGHEIIGRVAALGEGVDGWNVGDRIGGGWHGGHDGICGSCKKSLFQMCSNKAINGVTRNGGYAEYVNLRAESGVRIPEGIDAAEYAPQLCAGVTVFNSIRQQGVGAGETVAIEGLGGLGHLGVQFANKFGYHTVAISRGADKEKFARELGAHDYIDSTQGPPGEALQKLGGAALIVTTNPHGDKIPELLDGLGPKGKLLILSVHGDIPFNVTKLVAKGLSITSWPSGHATDSEDTIRFVQLENIKCMIEKFPLEKANEAYDAMMDGKVRFRAVISFE</sequence>
<proteinExistence type="inferred from homology"/>
<keyword evidence="5" id="KW-0560">Oxidoreductase</keyword>
<evidence type="ECO:0000313" key="9">
    <source>
        <dbReference type="EMBL" id="KAK4139877.1"/>
    </source>
</evidence>
<evidence type="ECO:0000313" key="10">
    <source>
        <dbReference type="Proteomes" id="UP001302676"/>
    </source>
</evidence>
<dbReference type="InterPro" id="IPR011032">
    <property type="entry name" value="GroES-like_sf"/>
</dbReference>
<evidence type="ECO:0000259" key="8">
    <source>
        <dbReference type="SMART" id="SM00829"/>
    </source>
</evidence>
<accession>A0AAN6UV93</accession>
<dbReference type="InterPro" id="IPR002328">
    <property type="entry name" value="ADH_Zn_CS"/>
</dbReference>
<dbReference type="Pfam" id="PF00107">
    <property type="entry name" value="ADH_zinc_N"/>
    <property type="match status" value="1"/>
</dbReference>
<dbReference type="GeneID" id="87815109"/>
<name>A0AAN6UV93_9PEZI</name>
<evidence type="ECO:0000256" key="1">
    <source>
        <dbReference type="ARBA" id="ARBA00001947"/>
    </source>
</evidence>
<dbReference type="GO" id="GO:0008270">
    <property type="term" value="F:zinc ion binding"/>
    <property type="evidence" value="ECO:0007669"/>
    <property type="project" value="InterPro"/>
</dbReference>
<dbReference type="PROSITE" id="PS00059">
    <property type="entry name" value="ADH_ZINC"/>
    <property type="match status" value="1"/>
</dbReference>
<dbReference type="PANTHER" id="PTHR42940">
    <property type="entry name" value="ALCOHOL DEHYDROGENASE 1-RELATED"/>
    <property type="match status" value="1"/>
</dbReference>
<dbReference type="Pfam" id="PF08240">
    <property type="entry name" value="ADH_N"/>
    <property type="match status" value="1"/>
</dbReference>
<reference evidence="9" key="2">
    <citation type="submission" date="2023-05" db="EMBL/GenBank/DDBJ databases">
        <authorList>
            <consortium name="Lawrence Berkeley National Laboratory"/>
            <person name="Steindorff A."/>
            <person name="Hensen N."/>
            <person name="Bonometti L."/>
            <person name="Westerberg I."/>
            <person name="Brannstrom I.O."/>
            <person name="Guillou S."/>
            <person name="Cros-Aarteil S."/>
            <person name="Calhoun S."/>
            <person name="Haridas S."/>
            <person name="Kuo A."/>
            <person name="Mondo S."/>
            <person name="Pangilinan J."/>
            <person name="Riley R."/>
            <person name="Labutti K."/>
            <person name="Andreopoulos B."/>
            <person name="Lipzen A."/>
            <person name="Chen C."/>
            <person name="Yanf M."/>
            <person name="Daum C."/>
            <person name="Ng V."/>
            <person name="Clum A."/>
            <person name="Ohm R."/>
            <person name="Martin F."/>
            <person name="Silar P."/>
            <person name="Natvig D."/>
            <person name="Lalanne C."/>
            <person name="Gautier V."/>
            <person name="Ament-Velasquez S.L."/>
            <person name="Kruys A."/>
            <person name="Hutchinson M.I."/>
            <person name="Powell A.J."/>
            <person name="Barry K."/>
            <person name="Miller A.N."/>
            <person name="Grigoriev I.V."/>
            <person name="Debuchy R."/>
            <person name="Gladieux P."/>
            <person name="Thoren M.H."/>
            <person name="Johannesson H."/>
        </authorList>
    </citation>
    <scope>NUCLEOTIDE SEQUENCE</scope>
    <source>
        <strain evidence="9">CBS 141.50</strain>
    </source>
</reference>
<keyword evidence="6" id="KW-0520">NAD</keyword>
<organism evidence="9 10">
    <name type="scientific">Dichotomopilus funicola</name>
    <dbReference type="NCBI Taxonomy" id="1934379"/>
    <lineage>
        <taxon>Eukaryota</taxon>
        <taxon>Fungi</taxon>
        <taxon>Dikarya</taxon>
        <taxon>Ascomycota</taxon>
        <taxon>Pezizomycotina</taxon>
        <taxon>Sordariomycetes</taxon>
        <taxon>Sordariomycetidae</taxon>
        <taxon>Sordariales</taxon>
        <taxon>Chaetomiaceae</taxon>
        <taxon>Dichotomopilus</taxon>
    </lineage>
</organism>
<protein>
    <submittedName>
        <fullName evidence="9">Chaperonin 10-like protein</fullName>
    </submittedName>
</protein>
<dbReference type="Proteomes" id="UP001302676">
    <property type="component" value="Unassembled WGS sequence"/>
</dbReference>
<keyword evidence="10" id="KW-1185">Reference proteome</keyword>
<dbReference type="InterPro" id="IPR036291">
    <property type="entry name" value="NAD(P)-bd_dom_sf"/>
</dbReference>
<comment type="caution">
    <text evidence="9">The sequence shown here is derived from an EMBL/GenBank/DDBJ whole genome shotgun (WGS) entry which is preliminary data.</text>
</comment>
<dbReference type="FunFam" id="3.40.50.720:FF:000039">
    <property type="entry name" value="Alcohol dehydrogenase AdhP"/>
    <property type="match status" value="1"/>
</dbReference>
<comment type="similarity">
    <text evidence="2 7">Belongs to the zinc-containing alcohol dehydrogenase family.</text>
</comment>
<dbReference type="SUPFAM" id="SSF51735">
    <property type="entry name" value="NAD(P)-binding Rossmann-fold domains"/>
    <property type="match status" value="1"/>
</dbReference>
<dbReference type="AlphaFoldDB" id="A0AAN6UV93"/>
<dbReference type="SUPFAM" id="SSF50129">
    <property type="entry name" value="GroES-like"/>
    <property type="match status" value="1"/>
</dbReference>
<evidence type="ECO:0000256" key="7">
    <source>
        <dbReference type="RuleBase" id="RU361277"/>
    </source>
</evidence>
<dbReference type="GO" id="GO:0004022">
    <property type="term" value="F:alcohol dehydrogenase (NAD+) activity"/>
    <property type="evidence" value="ECO:0007669"/>
    <property type="project" value="TreeGrafter"/>
</dbReference>
<keyword evidence="4 7" id="KW-0862">Zinc</keyword>
<dbReference type="Gene3D" id="3.90.180.10">
    <property type="entry name" value="Medium-chain alcohol dehydrogenases, catalytic domain"/>
    <property type="match status" value="1"/>
</dbReference>
<dbReference type="Gene3D" id="3.40.50.720">
    <property type="entry name" value="NAD(P)-binding Rossmann-like Domain"/>
    <property type="match status" value="1"/>
</dbReference>
<evidence type="ECO:0000256" key="3">
    <source>
        <dbReference type="ARBA" id="ARBA00022723"/>
    </source>
</evidence>
<dbReference type="PANTHER" id="PTHR42940:SF7">
    <property type="entry name" value="ALCOHOL DEHYDROGENASE-LIKE N-TERMINAL DOMAIN-CONTAINING PROTEIN"/>
    <property type="match status" value="1"/>
</dbReference>
<reference evidence="9" key="1">
    <citation type="journal article" date="2023" name="Mol. Phylogenet. Evol.">
        <title>Genome-scale phylogeny and comparative genomics of the fungal order Sordariales.</title>
        <authorList>
            <person name="Hensen N."/>
            <person name="Bonometti L."/>
            <person name="Westerberg I."/>
            <person name="Brannstrom I.O."/>
            <person name="Guillou S."/>
            <person name="Cros-Aarteil S."/>
            <person name="Calhoun S."/>
            <person name="Haridas S."/>
            <person name="Kuo A."/>
            <person name="Mondo S."/>
            <person name="Pangilinan J."/>
            <person name="Riley R."/>
            <person name="LaButti K."/>
            <person name="Andreopoulos B."/>
            <person name="Lipzen A."/>
            <person name="Chen C."/>
            <person name="Yan M."/>
            <person name="Daum C."/>
            <person name="Ng V."/>
            <person name="Clum A."/>
            <person name="Steindorff A."/>
            <person name="Ohm R.A."/>
            <person name="Martin F."/>
            <person name="Silar P."/>
            <person name="Natvig D.O."/>
            <person name="Lalanne C."/>
            <person name="Gautier V."/>
            <person name="Ament-Velasquez S.L."/>
            <person name="Kruys A."/>
            <person name="Hutchinson M.I."/>
            <person name="Powell A.J."/>
            <person name="Barry K."/>
            <person name="Miller A.N."/>
            <person name="Grigoriev I.V."/>
            <person name="Debuchy R."/>
            <person name="Gladieux P."/>
            <person name="Hiltunen Thoren M."/>
            <person name="Johannesson H."/>
        </authorList>
    </citation>
    <scope>NUCLEOTIDE SEQUENCE</scope>
    <source>
        <strain evidence="9">CBS 141.50</strain>
    </source>
</reference>
<comment type="cofactor">
    <cofactor evidence="1 7">
        <name>Zn(2+)</name>
        <dbReference type="ChEBI" id="CHEBI:29105"/>
    </cofactor>
</comment>
<dbReference type="InterPro" id="IPR013149">
    <property type="entry name" value="ADH-like_C"/>
</dbReference>
<dbReference type="InterPro" id="IPR013154">
    <property type="entry name" value="ADH-like_N"/>
</dbReference>
<dbReference type="InterPro" id="IPR020843">
    <property type="entry name" value="ER"/>
</dbReference>